<protein>
    <submittedName>
        <fullName evidence="4">Beta-lactamase/transpeptidase-like protein</fullName>
    </submittedName>
</protein>
<feature type="domain" description="Beta-lactamase-related" evidence="3">
    <location>
        <begin position="38"/>
        <end position="374"/>
    </location>
</feature>
<gene>
    <name evidence="4" type="ORF">C8F04DRAFT_1084973</name>
</gene>
<evidence type="ECO:0000259" key="3">
    <source>
        <dbReference type="Pfam" id="PF00144"/>
    </source>
</evidence>
<accession>A0AAD6XC39</accession>
<dbReference type="InterPro" id="IPR001466">
    <property type="entry name" value="Beta-lactam-related"/>
</dbReference>
<comment type="similarity">
    <text evidence="1">Belongs to the peptidase S12 family.</text>
</comment>
<reference evidence="4" key="1">
    <citation type="submission" date="2023-03" db="EMBL/GenBank/DDBJ databases">
        <title>Massive genome expansion in bonnet fungi (Mycena s.s.) driven by repeated elements and novel gene families across ecological guilds.</title>
        <authorList>
            <consortium name="Lawrence Berkeley National Laboratory"/>
            <person name="Harder C.B."/>
            <person name="Miyauchi S."/>
            <person name="Viragh M."/>
            <person name="Kuo A."/>
            <person name="Thoen E."/>
            <person name="Andreopoulos B."/>
            <person name="Lu D."/>
            <person name="Skrede I."/>
            <person name="Drula E."/>
            <person name="Henrissat B."/>
            <person name="Morin E."/>
            <person name="Kohler A."/>
            <person name="Barry K."/>
            <person name="LaButti K."/>
            <person name="Morin E."/>
            <person name="Salamov A."/>
            <person name="Lipzen A."/>
            <person name="Mereny Z."/>
            <person name="Hegedus B."/>
            <person name="Baldrian P."/>
            <person name="Stursova M."/>
            <person name="Weitz H."/>
            <person name="Taylor A."/>
            <person name="Grigoriev I.V."/>
            <person name="Nagy L.G."/>
            <person name="Martin F."/>
            <person name="Kauserud H."/>
        </authorList>
    </citation>
    <scope>NUCLEOTIDE SEQUENCE</scope>
    <source>
        <strain evidence="4">CBHHK200</strain>
    </source>
</reference>
<keyword evidence="5" id="KW-1185">Reference proteome</keyword>
<dbReference type="EMBL" id="JARJCM010000025">
    <property type="protein sequence ID" value="KAJ7039819.1"/>
    <property type="molecule type" value="Genomic_DNA"/>
</dbReference>
<evidence type="ECO:0000256" key="1">
    <source>
        <dbReference type="ARBA" id="ARBA00038215"/>
    </source>
</evidence>
<comment type="caution">
    <text evidence="4">The sequence shown here is derived from an EMBL/GenBank/DDBJ whole genome shotgun (WGS) entry which is preliminary data.</text>
</comment>
<proteinExistence type="inferred from homology"/>
<dbReference type="Pfam" id="PF00144">
    <property type="entry name" value="Beta-lactamase"/>
    <property type="match status" value="1"/>
</dbReference>
<feature type="chain" id="PRO_5042155494" evidence="2">
    <location>
        <begin position="21"/>
        <end position="565"/>
    </location>
</feature>
<sequence>MLLLHLAPLILAAILGQSTSQIPLQDLGHKVIDKKLSSYIQGQLDASNVTGASFAIVLPNGEVEFAAWGNRTEAGEPVKAETIFNLGSCSKAFLSASLGVLMQDFVDGENKTALPDGVTDFNWDTKIRDLLPGEWMTEDEWTTEKASLKDLLSHVTGLPAHDGSYSSDASPRDIVARMRYLRAAYELRERYEYNNQMYVTGAYLVSKYSGSSYRDFVEERIFRPLGMKSSTLYPDRASETGKFTQSFTPSRRRIPFFMPEETAELIAGAGGVMSTVEDMTLWVKMLLNAGVDAPTNATIIPRTTFDLATSALSIAVEQGDESRSIIGYGLGWNRLSSYGHEVVLHNGGAAGVSTFVALYPHDGFGIVLLANTHDLPTIDLSLGVGARVLGLPNRGFASEDEMTPKPQTAQTAHTSQIQTAPLPNLVGTYSNAGYGNLTLCSPLFPTSRHCLDVIQDFRTVDSAAGKPTSSVDLYSAWPRFWGSHFRLSQVAENEYTATLSNLYVDGYGADRTAFEDHPTTMKVTFLVVEGKVLGFGLFDVADKRSWRAKKGGSVKDTADVWFDRP</sequence>
<evidence type="ECO:0000313" key="4">
    <source>
        <dbReference type="EMBL" id="KAJ7039819.1"/>
    </source>
</evidence>
<evidence type="ECO:0000256" key="2">
    <source>
        <dbReference type="SAM" id="SignalP"/>
    </source>
</evidence>
<dbReference type="InterPro" id="IPR012338">
    <property type="entry name" value="Beta-lactam/transpept-like"/>
</dbReference>
<dbReference type="InterPro" id="IPR050491">
    <property type="entry name" value="AmpC-like"/>
</dbReference>
<feature type="signal peptide" evidence="2">
    <location>
        <begin position="1"/>
        <end position="20"/>
    </location>
</feature>
<dbReference type="SUPFAM" id="SSF56601">
    <property type="entry name" value="beta-lactamase/transpeptidase-like"/>
    <property type="match status" value="1"/>
</dbReference>
<dbReference type="PANTHER" id="PTHR46825:SF15">
    <property type="entry name" value="BETA-LACTAMASE-RELATED DOMAIN-CONTAINING PROTEIN"/>
    <property type="match status" value="1"/>
</dbReference>
<dbReference type="AlphaFoldDB" id="A0AAD6XC39"/>
<evidence type="ECO:0000313" key="5">
    <source>
        <dbReference type="Proteomes" id="UP001218188"/>
    </source>
</evidence>
<keyword evidence="2" id="KW-0732">Signal</keyword>
<organism evidence="4 5">
    <name type="scientific">Mycena alexandri</name>
    <dbReference type="NCBI Taxonomy" id="1745969"/>
    <lineage>
        <taxon>Eukaryota</taxon>
        <taxon>Fungi</taxon>
        <taxon>Dikarya</taxon>
        <taxon>Basidiomycota</taxon>
        <taxon>Agaricomycotina</taxon>
        <taxon>Agaricomycetes</taxon>
        <taxon>Agaricomycetidae</taxon>
        <taxon>Agaricales</taxon>
        <taxon>Marasmiineae</taxon>
        <taxon>Mycenaceae</taxon>
        <taxon>Mycena</taxon>
    </lineage>
</organism>
<dbReference type="PANTHER" id="PTHR46825">
    <property type="entry name" value="D-ALANYL-D-ALANINE-CARBOXYPEPTIDASE/ENDOPEPTIDASE AMPH"/>
    <property type="match status" value="1"/>
</dbReference>
<name>A0AAD6XC39_9AGAR</name>
<dbReference type="Proteomes" id="UP001218188">
    <property type="component" value="Unassembled WGS sequence"/>
</dbReference>
<dbReference type="Gene3D" id="3.40.710.10">
    <property type="entry name" value="DD-peptidase/beta-lactamase superfamily"/>
    <property type="match status" value="1"/>
</dbReference>